<dbReference type="PRINTS" id="PR00368">
    <property type="entry name" value="FADPNR"/>
</dbReference>
<dbReference type="NCBIfam" id="TIGR01350">
    <property type="entry name" value="lipoamide_DH"/>
    <property type="match status" value="1"/>
</dbReference>
<keyword evidence="9 12" id="KW-0520">NAD</keyword>
<keyword evidence="7 12" id="KW-0274">FAD</keyword>
<comment type="catalytic activity">
    <reaction evidence="12">
        <text>N(6)-[(R)-dihydrolipoyl]-L-lysyl-[protein] + NAD(+) = N(6)-[(R)-lipoyl]-L-lysyl-[protein] + NADH + H(+)</text>
        <dbReference type="Rhea" id="RHEA:15045"/>
        <dbReference type="Rhea" id="RHEA-COMP:10474"/>
        <dbReference type="Rhea" id="RHEA-COMP:10475"/>
        <dbReference type="ChEBI" id="CHEBI:15378"/>
        <dbReference type="ChEBI" id="CHEBI:57540"/>
        <dbReference type="ChEBI" id="CHEBI:57945"/>
        <dbReference type="ChEBI" id="CHEBI:83099"/>
        <dbReference type="ChEBI" id="CHEBI:83100"/>
        <dbReference type="EC" id="1.8.1.4"/>
    </reaction>
</comment>
<dbReference type="PROSITE" id="PS00189">
    <property type="entry name" value="LIPOYL"/>
    <property type="match status" value="1"/>
</dbReference>
<comment type="miscellaneous">
    <text evidence="12">The active site is a redox-active disulfide bond.</text>
</comment>
<evidence type="ECO:0000256" key="1">
    <source>
        <dbReference type="ARBA" id="ARBA00001938"/>
    </source>
</evidence>
<dbReference type="PANTHER" id="PTHR22912">
    <property type="entry name" value="DISULFIDE OXIDOREDUCTASE"/>
    <property type="match status" value="1"/>
</dbReference>
<dbReference type="Gene3D" id="2.40.50.100">
    <property type="match status" value="1"/>
</dbReference>
<evidence type="ECO:0000313" key="16">
    <source>
        <dbReference type="Proteomes" id="UP000464954"/>
    </source>
</evidence>
<feature type="compositionally biased region" description="Low complexity" evidence="13">
    <location>
        <begin position="88"/>
        <end position="97"/>
    </location>
</feature>
<keyword evidence="10" id="KW-1015">Disulfide bond</keyword>
<evidence type="ECO:0000256" key="2">
    <source>
        <dbReference type="ARBA" id="ARBA00007532"/>
    </source>
</evidence>
<evidence type="ECO:0000256" key="4">
    <source>
        <dbReference type="ARBA" id="ARBA00022490"/>
    </source>
</evidence>
<proteinExistence type="inferred from homology"/>
<evidence type="ECO:0000256" key="7">
    <source>
        <dbReference type="ARBA" id="ARBA00022827"/>
    </source>
</evidence>
<evidence type="ECO:0000256" key="3">
    <source>
        <dbReference type="ARBA" id="ARBA00016961"/>
    </source>
</evidence>
<dbReference type="Gene3D" id="3.50.50.60">
    <property type="entry name" value="FAD/NAD(P)-binding domain"/>
    <property type="match status" value="2"/>
</dbReference>
<feature type="domain" description="Lipoyl-binding" evidence="14">
    <location>
        <begin position="2"/>
        <end position="77"/>
    </location>
</feature>
<evidence type="ECO:0000256" key="9">
    <source>
        <dbReference type="ARBA" id="ARBA00023027"/>
    </source>
</evidence>
<dbReference type="SUPFAM" id="SSF55424">
    <property type="entry name" value="FAD/NAD-linked reductases, dimerisation (C-terminal) domain"/>
    <property type="match status" value="1"/>
</dbReference>
<organism evidence="15 16">
    <name type="scientific">Tichowtungia aerotolerans</name>
    <dbReference type="NCBI Taxonomy" id="2697043"/>
    <lineage>
        <taxon>Bacteria</taxon>
        <taxon>Pseudomonadati</taxon>
        <taxon>Kiritimatiellota</taxon>
        <taxon>Tichowtungiia</taxon>
        <taxon>Tichowtungiales</taxon>
        <taxon>Tichowtungiaceae</taxon>
        <taxon>Tichowtungia</taxon>
    </lineage>
</organism>
<dbReference type="InterPro" id="IPR004099">
    <property type="entry name" value="Pyr_nucl-diS_OxRdtase_dimer"/>
</dbReference>
<dbReference type="SUPFAM" id="SSF51905">
    <property type="entry name" value="FAD/NAD(P)-binding domain"/>
    <property type="match status" value="1"/>
</dbReference>
<dbReference type="EC" id="1.8.1.4" evidence="12"/>
<comment type="cofactor">
    <cofactor evidence="12">
        <name>FAD</name>
        <dbReference type="ChEBI" id="CHEBI:57692"/>
    </cofactor>
    <text evidence="12">Binds 1 FAD per subunit.</text>
</comment>
<evidence type="ECO:0000256" key="11">
    <source>
        <dbReference type="ARBA" id="ARBA00023284"/>
    </source>
</evidence>
<feature type="region of interest" description="Disordered" evidence="13">
    <location>
        <begin position="87"/>
        <end position="116"/>
    </location>
</feature>
<dbReference type="InterPro" id="IPR036188">
    <property type="entry name" value="FAD/NAD-bd_sf"/>
</dbReference>
<keyword evidence="8 12" id="KW-0560">Oxidoreductase</keyword>
<dbReference type="Pfam" id="PF07992">
    <property type="entry name" value="Pyr_redox_2"/>
    <property type="match status" value="1"/>
</dbReference>
<dbReference type="InterPro" id="IPR050151">
    <property type="entry name" value="Class-I_Pyr_Nuc-Dis_Oxidored"/>
</dbReference>
<evidence type="ECO:0000256" key="13">
    <source>
        <dbReference type="SAM" id="MobiDB-lite"/>
    </source>
</evidence>
<gene>
    <name evidence="15" type="primary">lpdA</name>
    <name evidence="15" type="ORF">GT409_11005</name>
</gene>
<evidence type="ECO:0000256" key="12">
    <source>
        <dbReference type="RuleBase" id="RU003692"/>
    </source>
</evidence>
<dbReference type="SUPFAM" id="SSF51230">
    <property type="entry name" value="Single hybrid motif"/>
    <property type="match status" value="1"/>
</dbReference>
<sequence length="573" mass="61174">MATEVLMPRQGQSVESCIIIGWKVKEGDVVTAGQALCEVETDKATFEVEAPAAGTVLGIFYPADADVEVLKVIAAIGESGEDISAMRPADAAPAAPAVEEKKPEAAAPAPKKEVPKPVALQPAADGAEYDIIIIGAGPGGYEMAEKAGHHGKRVLLIEKAFLGGVCLNWGCIPTKTLLNSAKHYVHAKEAPEFGVNVGDVSFDLKKVMSWKQEVIETLRGGIAGQMKRSKVTVLNGEAKLLGSRKVEVDGTVYEGTHVVIATGGSPFVPPIPGADQPHVMTSKEILSIEAMPKSLVVIGGGVIGIEFASFFSSLGVKVDIIEMLDEIIPFMDRGQAKRFRAALKGKVDFNLGCRVTAIDGHDVKYVDKKGEEKSINTDVVLMSVGRAPNLTGMGFEEAGLDFDRRGIKTDEQMRTNLPNVFAIGDVTGKSQLAHSATRMGEVALNTILGRPDRFRMNAIPWAVYSMPEIAGCGLTEDQAKEAGFEVETASLPLMMSGRFLAENGKKGPGQVMVVKDAETDVLLGVHMFGAYSSEIIWGAAAMIEAELRIADIQEIVFPHPTVGEVIRSTMFQF</sequence>
<dbReference type="Proteomes" id="UP000464954">
    <property type="component" value="Chromosome"/>
</dbReference>
<keyword evidence="5 12" id="KW-0285">Flavoprotein</keyword>
<dbReference type="PROSITE" id="PS00076">
    <property type="entry name" value="PYRIDINE_REDOX_1"/>
    <property type="match status" value="1"/>
</dbReference>
<dbReference type="Gene3D" id="3.30.390.30">
    <property type="match status" value="1"/>
</dbReference>
<dbReference type="PROSITE" id="PS50968">
    <property type="entry name" value="BIOTINYL_LIPOYL"/>
    <property type="match status" value="1"/>
</dbReference>
<dbReference type="InterPro" id="IPR003016">
    <property type="entry name" value="2-oxoA_DH_lipoyl-BS"/>
</dbReference>
<dbReference type="InterPro" id="IPR023753">
    <property type="entry name" value="FAD/NAD-binding_dom"/>
</dbReference>
<dbReference type="InterPro" id="IPR011053">
    <property type="entry name" value="Single_hybrid_motif"/>
</dbReference>
<dbReference type="GO" id="GO:0004148">
    <property type="term" value="F:dihydrolipoyl dehydrogenase (NADH) activity"/>
    <property type="evidence" value="ECO:0007669"/>
    <property type="project" value="UniProtKB-EC"/>
</dbReference>
<protein>
    <recommendedName>
        <fullName evidence="3 12">Dihydrolipoyl dehydrogenase</fullName>
        <ecNumber evidence="12">1.8.1.4</ecNumber>
    </recommendedName>
</protein>
<dbReference type="Pfam" id="PF02852">
    <property type="entry name" value="Pyr_redox_dim"/>
    <property type="match status" value="1"/>
</dbReference>
<name>A0A6P1M7V6_9BACT</name>
<evidence type="ECO:0000256" key="8">
    <source>
        <dbReference type="ARBA" id="ARBA00023002"/>
    </source>
</evidence>
<dbReference type="EMBL" id="CP047593">
    <property type="protein sequence ID" value="QHI69957.1"/>
    <property type="molecule type" value="Genomic_DNA"/>
</dbReference>
<evidence type="ECO:0000256" key="5">
    <source>
        <dbReference type="ARBA" id="ARBA00022630"/>
    </source>
</evidence>
<dbReference type="FunFam" id="3.30.390.30:FF:000001">
    <property type="entry name" value="Dihydrolipoyl dehydrogenase"/>
    <property type="match status" value="1"/>
</dbReference>
<dbReference type="InterPro" id="IPR012999">
    <property type="entry name" value="Pyr_OxRdtase_I_AS"/>
</dbReference>
<evidence type="ECO:0000256" key="6">
    <source>
        <dbReference type="ARBA" id="ARBA00022823"/>
    </source>
</evidence>
<evidence type="ECO:0000259" key="14">
    <source>
        <dbReference type="PROSITE" id="PS50968"/>
    </source>
</evidence>
<dbReference type="InterPro" id="IPR016156">
    <property type="entry name" value="FAD/NAD-linked_Rdtase_dimer_sf"/>
</dbReference>
<evidence type="ECO:0000256" key="10">
    <source>
        <dbReference type="ARBA" id="ARBA00023157"/>
    </source>
</evidence>
<dbReference type="KEGG" id="taer:GT409_11005"/>
<dbReference type="InterPro" id="IPR006258">
    <property type="entry name" value="Lipoamide_DH"/>
</dbReference>
<feature type="compositionally biased region" description="Basic and acidic residues" evidence="13">
    <location>
        <begin position="98"/>
        <end position="115"/>
    </location>
</feature>
<comment type="cofactor">
    <cofactor evidence="1">
        <name>(R)-lipoate</name>
        <dbReference type="ChEBI" id="CHEBI:83088"/>
    </cofactor>
</comment>
<dbReference type="GO" id="GO:0006103">
    <property type="term" value="P:2-oxoglutarate metabolic process"/>
    <property type="evidence" value="ECO:0007669"/>
    <property type="project" value="TreeGrafter"/>
</dbReference>
<accession>A0A6P1M7V6</accession>
<dbReference type="Pfam" id="PF00364">
    <property type="entry name" value="Biotin_lipoyl"/>
    <property type="match status" value="1"/>
</dbReference>
<dbReference type="CDD" id="cd06849">
    <property type="entry name" value="lipoyl_domain"/>
    <property type="match status" value="1"/>
</dbReference>
<dbReference type="GO" id="GO:0050660">
    <property type="term" value="F:flavin adenine dinucleotide binding"/>
    <property type="evidence" value="ECO:0007669"/>
    <property type="project" value="InterPro"/>
</dbReference>
<dbReference type="PRINTS" id="PR00411">
    <property type="entry name" value="PNDRDTASEI"/>
</dbReference>
<dbReference type="InterPro" id="IPR000089">
    <property type="entry name" value="Biotin_lipoyl"/>
</dbReference>
<keyword evidence="16" id="KW-1185">Reference proteome</keyword>
<keyword evidence="6" id="KW-0450">Lipoyl</keyword>
<evidence type="ECO:0000313" key="15">
    <source>
        <dbReference type="EMBL" id="QHI69957.1"/>
    </source>
</evidence>
<reference evidence="15 16" key="1">
    <citation type="submission" date="2020-01" db="EMBL/GenBank/DDBJ databases">
        <title>Ponticoccus aerotolerans gen. nov., sp. nov., an anaerobic bacterium and proposal of Ponticoccusceae fam. nov., Ponticoccusles ord. nov. and Ponticoccuse classis nov. in the phylum Kiritimatiellaeota.</title>
        <authorList>
            <person name="Zhou L.Y."/>
            <person name="Du Z.J."/>
        </authorList>
    </citation>
    <scope>NUCLEOTIDE SEQUENCE [LARGE SCALE GENOMIC DNA]</scope>
    <source>
        <strain evidence="15 16">S-5007</strain>
    </source>
</reference>
<dbReference type="AlphaFoldDB" id="A0A6P1M7V6"/>
<dbReference type="PANTHER" id="PTHR22912:SF217">
    <property type="entry name" value="DIHYDROLIPOYL DEHYDROGENASE"/>
    <property type="match status" value="1"/>
</dbReference>
<comment type="similarity">
    <text evidence="2 12">Belongs to the class-I pyridine nucleotide-disulfide oxidoreductase family.</text>
</comment>
<keyword evidence="11 12" id="KW-0676">Redox-active center</keyword>
<keyword evidence="4" id="KW-0963">Cytoplasm</keyword>